<dbReference type="Pfam" id="PF13855">
    <property type="entry name" value="LRR_8"/>
    <property type="match status" value="1"/>
</dbReference>
<evidence type="ECO:0000256" key="13">
    <source>
        <dbReference type="SAM" id="Phobius"/>
    </source>
</evidence>
<dbReference type="PANTHER" id="PTHR48056:SF77">
    <property type="entry name" value="PROTEIN KINASE DOMAIN-CONTAINING PROTEIN"/>
    <property type="match status" value="1"/>
</dbReference>
<dbReference type="GO" id="GO:0016020">
    <property type="term" value="C:membrane"/>
    <property type="evidence" value="ECO:0007669"/>
    <property type="project" value="UniProtKB-SubCell"/>
</dbReference>
<dbReference type="Pfam" id="PF00069">
    <property type="entry name" value="Pkinase"/>
    <property type="match status" value="1"/>
</dbReference>
<feature type="transmembrane region" description="Helical" evidence="13">
    <location>
        <begin position="245"/>
        <end position="268"/>
    </location>
</feature>
<dbReference type="InterPro" id="IPR011009">
    <property type="entry name" value="Kinase-like_dom_sf"/>
</dbReference>
<keyword evidence="5" id="KW-0677">Repeat</keyword>
<dbReference type="Gene3D" id="3.30.200.20">
    <property type="entry name" value="Phosphorylase Kinase, domain 1"/>
    <property type="match status" value="1"/>
</dbReference>
<dbReference type="SMART" id="SM00365">
    <property type="entry name" value="LRR_SD22"/>
    <property type="match status" value="2"/>
</dbReference>
<keyword evidence="10" id="KW-0675">Receptor</keyword>
<evidence type="ECO:0000256" key="3">
    <source>
        <dbReference type="ARBA" id="ARBA00022692"/>
    </source>
</evidence>
<evidence type="ECO:0000256" key="8">
    <source>
        <dbReference type="ARBA" id="ARBA00022989"/>
    </source>
</evidence>
<evidence type="ECO:0000256" key="11">
    <source>
        <dbReference type="ARBA" id="ARBA00023180"/>
    </source>
</evidence>
<dbReference type="PANTHER" id="PTHR48056">
    <property type="entry name" value="LRR RECEPTOR-LIKE SERINE/THREONINE-PROTEIN KINASE-RELATED"/>
    <property type="match status" value="1"/>
</dbReference>
<dbReference type="InterPro" id="IPR050647">
    <property type="entry name" value="Plant_LRR-RLKs"/>
</dbReference>
<evidence type="ECO:0000313" key="16">
    <source>
        <dbReference type="EMBL" id="KAG0591337.1"/>
    </source>
</evidence>
<dbReference type="Gene3D" id="3.80.10.10">
    <property type="entry name" value="Ribonuclease Inhibitor"/>
    <property type="match status" value="1"/>
</dbReference>
<name>A0A8T0J6T2_CERPU</name>
<dbReference type="InterPro" id="IPR032675">
    <property type="entry name" value="LRR_dom_sf"/>
</dbReference>
<keyword evidence="2" id="KW-0433">Leucine-rich repeat</keyword>
<evidence type="ECO:0000256" key="5">
    <source>
        <dbReference type="ARBA" id="ARBA00022737"/>
    </source>
</evidence>
<keyword evidence="17" id="KW-1185">Reference proteome</keyword>
<dbReference type="Pfam" id="PF08263">
    <property type="entry name" value="LRRNT_2"/>
    <property type="match status" value="1"/>
</dbReference>
<comment type="caution">
    <text evidence="16">The sequence shown here is derived from an EMBL/GenBank/DDBJ whole genome shotgun (WGS) entry which is preliminary data.</text>
</comment>
<dbReference type="PROSITE" id="PS00107">
    <property type="entry name" value="PROTEIN_KINASE_ATP"/>
    <property type="match status" value="1"/>
</dbReference>
<dbReference type="InterPro" id="IPR000719">
    <property type="entry name" value="Prot_kinase_dom"/>
</dbReference>
<dbReference type="InterPro" id="IPR003591">
    <property type="entry name" value="Leu-rich_rpt_typical-subtyp"/>
</dbReference>
<evidence type="ECO:0000256" key="14">
    <source>
        <dbReference type="SAM" id="SignalP"/>
    </source>
</evidence>
<dbReference type="InterPro" id="IPR008266">
    <property type="entry name" value="Tyr_kinase_AS"/>
</dbReference>
<evidence type="ECO:0000256" key="4">
    <source>
        <dbReference type="ARBA" id="ARBA00022729"/>
    </source>
</evidence>
<dbReference type="FunFam" id="3.80.10.10:FF:000101">
    <property type="entry name" value="LRR receptor-like serine/threonine-protein kinase ERECTA"/>
    <property type="match status" value="1"/>
</dbReference>
<accession>A0A8T0J6T2</accession>
<reference evidence="16" key="1">
    <citation type="submission" date="2020-06" db="EMBL/GenBank/DDBJ databases">
        <title>WGS assembly of Ceratodon purpureus strain R40.</title>
        <authorList>
            <person name="Carey S.B."/>
            <person name="Jenkins J."/>
            <person name="Shu S."/>
            <person name="Lovell J.T."/>
            <person name="Sreedasyam A."/>
            <person name="Maumus F."/>
            <person name="Tiley G.P."/>
            <person name="Fernandez-Pozo N."/>
            <person name="Barry K."/>
            <person name="Chen C."/>
            <person name="Wang M."/>
            <person name="Lipzen A."/>
            <person name="Daum C."/>
            <person name="Saski C.A."/>
            <person name="Payton A.C."/>
            <person name="Mcbreen J.C."/>
            <person name="Conrad R.E."/>
            <person name="Kollar L.M."/>
            <person name="Olsson S."/>
            <person name="Huttunen S."/>
            <person name="Landis J.B."/>
            <person name="Wickett N.J."/>
            <person name="Johnson M.G."/>
            <person name="Rensing S.A."/>
            <person name="Grimwood J."/>
            <person name="Schmutz J."/>
            <person name="Mcdaniel S.F."/>
        </authorList>
    </citation>
    <scope>NUCLEOTIDE SEQUENCE</scope>
    <source>
        <strain evidence="16">R40</strain>
    </source>
</reference>
<feature type="signal peptide" evidence="14">
    <location>
        <begin position="1"/>
        <end position="33"/>
    </location>
</feature>
<dbReference type="InterPro" id="IPR013210">
    <property type="entry name" value="LRR_N_plant-typ"/>
</dbReference>
<proteinExistence type="predicted"/>
<dbReference type="Gene3D" id="1.10.510.10">
    <property type="entry name" value="Transferase(Phosphotransferase) domain 1"/>
    <property type="match status" value="1"/>
</dbReference>
<dbReference type="Proteomes" id="UP000822688">
    <property type="component" value="Chromosome 1"/>
</dbReference>
<evidence type="ECO:0000256" key="1">
    <source>
        <dbReference type="ARBA" id="ARBA00004479"/>
    </source>
</evidence>
<keyword evidence="8 13" id="KW-1133">Transmembrane helix</keyword>
<dbReference type="FunFam" id="1.10.510.10:FF:000146">
    <property type="entry name" value="LRR receptor-like serine/threonine-protein kinase IOS1"/>
    <property type="match status" value="1"/>
</dbReference>
<dbReference type="SUPFAM" id="SSF52058">
    <property type="entry name" value="L domain-like"/>
    <property type="match status" value="1"/>
</dbReference>
<evidence type="ECO:0000256" key="12">
    <source>
        <dbReference type="PROSITE-ProRule" id="PRU10141"/>
    </source>
</evidence>
<gene>
    <name evidence="16" type="ORF">KC19_1G168000</name>
</gene>
<dbReference type="PROSITE" id="PS50011">
    <property type="entry name" value="PROTEIN_KINASE_DOM"/>
    <property type="match status" value="1"/>
</dbReference>
<comment type="subcellular location">
    <subcellularLocation>
        <location evidence="1">Membrane</location>
        <topology evidence="1">Single-pass type I membrane protein</topology>
    </subcellularLocation>
</comment>
<dbReference type="EMBL" id="CM026421">
    <property type="protein sequence ID" value="KAG0591337.1"/>
    <property type="molecule type" value="Genomic_DNA"/>
</dbReference>
<dbReference type="GO" id="GO:0004672">
    <property type="term" value="F:protein kinase activity"/>
    <property type="evidence" value="ECO:0007669"/>
    <property type="project" value="InterPro"/>
</dbReference>
<dbReference type="SUPFAM" id="SSF56112">
    <property type="entry name" value="Protein kinase-like (PK-like)"/>
    <property type="match status" value="1"/>
</dbReference>
<keyword evidence="4 14" id="KW-0732">Signal</keyword>
<dbReference type="SMART" id="SM00369">
    <property type="entry name" value="LRR_TYP"/>
    <property type="match status" value="4"/>
</dbReference>
<keyword evidence="9 13" id="KW-0472">Membrane</keyword>
<evidence type="ECO:0000256" key="9">
    <source>
        <dbReference type="ARBA" id="ARBA00023136"/>
    </source>
</evidence>
<evidence type="ECO:0000256" key="2">
    <source>
        <dbReference type="ARBA" id="ARBA00022614"/>
    </source>
</evidence>
<evidence type="ECO:0000256" key="6">
    <source>
        <dbReference type="ARBA" id="ARBA00022741"/>
    </source>
</evidence>
<dbReference type="AlphaFoldDB" id="A0A8T0J6T2"/>
<dbReference type="Pfam" id="PF00560">
    <property type="entry name" value="LRR_1"/>
    <property type="match status" value="1"/>
</dbReference>
<evidence type="ECO:0000259" key="15">
    <source>
        <dbReference type="PROSITE" id="PS50011"/>
    </source>
</evidence>
<keyword evidence="6 12" id="KW-0547">Nucleotide-binding</keyword>
<protein>
    <recommendedName>
        <fullName evidence="15">Protein kinase domain-containing protein</fullName>
    </recommendedName>
</protein>
<keyword evidence="3 13" id="KW-0812">Transmembrane</keyword>
<sequence length="620" mass="67856">MVIMALKNGSRSTAPFFVMTLLLLALNSRVSEAVNSEGKALQDFKLRLEDPVGALSNWNDSDITPCKWNGIVCNNTTKVVTLISLPFFNLTGVLSPQLANLKHLERLSLQNNNICGSMPPAFSNFTSLRVLNLRNNSITGSIPESFGKLKNLRILDMANNKLEGSIPESFSNLTSMYYLDLSNNQLSGRVPEGALLRFNISSYLGNADLCGLASVGLPSCSPPPVLAPSFGPSSPPVTRKPSLSLVQIVLLSVGLFLGFKFIIAVILIMRWVRKDNHIEINLGAGGKIVMFQGGANVPTSKEMLRALRLIRKQHIIGEGGFGVVYKLQVNEHPTLAVKKLKSCLESERSFENELDTLGTVKHRNLVKLKGFCSAPNVKLLIYDFLPGGNLDQLLHGEKDENVVIDWPIRYRIALGVARGLSYLHHGCDPRIIHGDVSSTNILLDTDFQPYLSDFGLAKLVNTTDTHVTVTVGGTFGYVAPEFAKSGKATEKVDVYSYGVILLELLSGRRAVDENMPDDYTNLAGWVRSLHSHGNAIDIVDKNLRDSVAGVELDLLLEVACHCISLNPQDRPQMNKVVETLEILTETGMTPSGTSVRTSRDTSDGSMRAHFKYPLVKLSSL</sequence>
<dbReference type="InterPro" id="IPR001611">
    <property type="entry name" value="Leu-rich_rpt"/>
</dbReference>
<keyword evidence="7 12" id="KW-0067">ATP-binding</keyword>
<dbReference type="InterPro" id="IPR017441">
    <property type="entry name" value="Protein_kinase_ATP_BS"/>
</dbReference>
<keyword evidence="11" id="KW-0325">Glycoprotein</keyword>
<feature type="chain" id="PRO_5035798727" description="Protein kinase domain-containing protein" evidence="14">
    <location>
        <begin position="34"/>
        <end position="620"/>
    </location>
</feature>
<dbReference type="GO" id="GO:0005524">
    <property type="term" value="F:ATP binding"/>
    <property type="evidence" value="ECO:0007669"/>
    <property type="project" value="UniProtKB-UniRule"/>
</dbReference>
<evidence type="ECO:0000313" key="17">
    <source>
        <dbReference type="Proteomes" id="UP000822688"/>
    </source>
</evidence>
<dbReference type="CDD" id="cd14066">
    <property type="entry name" value="STKc_IRAK"/>
    <property type="match status" value="1"/>
</dbReference>
<feature type="domain" description="Protein kinase" evidence="15">
    <location>
        <begin position="310"/>
        <end position="583"/>
    </location>
</feature>
<feature type="binding site" evidence="12">
    <location>
        <position position="339"/>
    </location>
    <ligand>
        <name>ATP</name>
        <dbReference type="ChEBI" id="CHEBI:30616"/>
    </ligand>
</feature>
<organism evidence="16 17">
    <name type="scientific">Ceratodon purpureus</name>
    <name type="common">Fire moss</name>
    <name type="synonym">Dicranum purpureum</name>
    <dbReference type="NCBI Taxonomy" id="3225"/>
    <lineage>
        <taxon>Eukaryota</taxon>
        <taxon>Viridiplantae</taxon>
        <taxon>Streptophyta</taxon>
        <taxon>Embryophyta</taxon>
        <taxon>Bryophyta</taxon>
        <taxon>Bryophytina</taxon>
        <taxon>Bryopsida</taxon>
        <taxon>Dicranidae</taxon>
        <taxon>Pseudoditrichales</taxon>
        <taxon>Ditrichaceae</taxon>
        <taxon>Ceratodon</taxon>
    </lineage>
</organism>
<dbReference type="PROSITE" id="PS00109">
    <property type="entry name" value="PROTEIN_KINASE_TYR"/>
    <property type="match status" value="1"/>
</dbReference>
<evidence type="ECO:0000256" key="7">
    <source>
        <dbReference type="ARBA" id="ARBA00022840"/>
    </source>
</evidence>
<evidence type="ECO:0000256" key="10">
    <source>
        <dbReference type="ARBA" id="ARBA00023170"/>
    </source>
</evidence>